<dbReference type="STRING" id="1123034.GCA_000685805_02411"/>
<dbReference type="InterPro" id="IPR003719">
    <property type="entry name" value="Phenazine_PhzF-like"/>
</dbReference>
<dbReference type="GO" id="GO:0005737">
    <property type="term" value="C:cytoplasm"/>
    <property type="evidence" value="ECO:0007669"/>
    <property type="project" value="TreeGrafter"/>
</dbReference>
<dbReference type="RefSeq" id="WP_028859844.1">
    <property type="nucleotide sequence ID" value="NZ_CAJHAQ010000001.1"/>
</dbReference>
<dbReference type="Pfam" id="PF02567">
    <property type="entry name" value="PhzC-PhzF"/>
    <property type="match status" value="1"/>
</dbReference>
<evidence type="ECO:0000313" key="4">
    <source>
        <dbReference type="EMBL" id="SUD90826.1"/>
    </source>
</evidence>
<dbReference type="PANTHER" id="PTHR13774">
    <property type="entry name" value="PHENAZINE BIOSYNTHESIS PROTEIN"/>
    <property type="match status" value="1"/>
</dbReference>
<dbReference type="NCBIfam" id="TIGR00654">
    <property type="entry name" value="PhzF_family"/>
    <property type="match status" value="1"/>
</dbReference>
<sequence length="287" mass="31786">MQLELTIIDAFTDTVFKGNSAGVIMLEDWLDDTLMQSIAMQNNLSETAFLVKRKDALTEANVPNYHIRWFSPLKEMDFCGHATLASAFNVFTEYPTASCVNFYADAVGSLAIKKSEDGKIMMDFPNNNPECIYSKNTAKTVLISDALPDSLINGLPVVPSEVYKNSQAYFVIYENEEDVLNIQPDKSLLAKLAPLGVCVTCIAQSKQYKQYDFISRYFSQAIRGNEDPVTGSVHTALAPLWAERLGKDKLIAYQASSRGGELTCEVLGNRVLISGYAVQYLKGVIEV</sequence>
<accession>A0A379LJN8</accession>
<dbReference type="Proteomes" id="UP000254123">
    <property type="component" value="Unassembled WGS sequence"/>
</dbReference>
<dbReference type="EC" id="5.1.-.-" evidence="4"/>
<protein>
    <submittedName>
        <fullName evidence="4">Uncharacterized isomerase yddE</fullName>
        <ecNumber evidence="4">5.1.-.-</ecNumber>
    </submittedName>
</protein>
<evidence type="ECO:0000256" key="1">
    <source>
        <dbReference type="ARBA" id="ARBA00008270"/>
    </source>
</evidence>
<dbReference type="AlphaFoldDB" id="A0A379LJN8"/>
<evidence type="ECO:0000256" key="2">
    <source>
        <dbReference type="ARBA" id="ARBA00023235"/>
    </source>
</evidence>
<feature type="active site" evidence="3">
    <location>
        <position position="46"/>
    </location>
</feature>
<proteinExistence type="inferred from homology"/>
<name>A0A379LJN8_9GAMM</name>
<gene>
    <name evidence="4" type="primary">yddE</name>
    <name evidence="4" type="ORF">NCTC10526_01172</name>
</gene>
<keyword evidence="5" id="KW-1185">Reference proteome</keyword>
<evidence type="ECO:0000313" key="5">
    <source>
        <dbReference type="Proteomes" id="UP000254123"/>
    </source>
</evidence>
<organism evidence="4 5">
    <name type="scientific">Psychrobacter phenylpyruvicus</name>
    <dbReference type="NCBI Taxonomy" id="29432"/>
    <lineage>
        <taxon>Bacteria</taxon>
        <taxon>Pseudomonadati</taxon>
        <taxon>Pseudomonadota</taxon>
        <taxon>Gammaproteobacteria</taxon>
        <taxon>Moraxellales</taxon>
        <taxon>Moraxellaceae</taxon>
        <taxon>Psychrobacter</taxon>
    </lineage>
</organism>
<dbReference type="SUPFAM" id="SSF54506">
    <property type="entry name" value="Diaminopimelate epimerase-like"/>
    <property type="match status" value="1"/>
</dbReference>
<keyword evidence="2 4" id="KW-0413">Isomerase</keyword>
<dbReference type="PANTHER" id="PTHR13774:SF17">
    <property type="entry name" value="PHENAZINE BIOSYNTHESIS-LIKE DOMAIN-CONTAINING PROTEIN"/>
    <property type="match status" value="1"/>
</dbReference>
<dbReference type="EMBL" id="UGVC01000001">
    <property type="protein sequence ID" value="SUD90826.1"/>
    <property type="molecule type" value="Genomic_DNA"/>
</dbReference>
<dbReference type="PIRSF" id="PIRSF016184">
    <property type="entry name" value="PhzC_PhzF"/>
    <property type="match status" value="1"/>
</dbReference>
<comment type="similarity">
    <text evidence="1">Belongs to the PhzF family.</text>
</comment>
<dbReference type="Gene3D" id="3.10.310.10">
    <property type="entry name" value="Diaminopimelate Epimerase, Chain A, domain 1"/>
    <property type="match status" value="2"/>
</dbReference>
<reference evidence="4 5" key="1">
    <citation type="submission" date="2018-06" db="EMBL/GenBank/DDBJ databases">
        <authorList>
            <consortium name="Pathogen Informatics"/>
            <person name="Doyle S."/>
        </authorList>
    </citation>
    <scope>NUCLEOTIDE SEQUENCE [LARGE SCALE GENOMIC DNA]</scope>
    <source>
        <strain evidence="4 5">NCTC10526</strain>
    </source>
</reference>
<dbReference type="GO" id="GO:0016853">
    <property type="term" value="F:isomerase activity"/>
    <property type="evidence" value="ECO:0007669"/>
    <property type="project" value="UniProtKB-KW"/>
</dbReference>
<evidence type="ECO:0000256" key="3">
    <source>
        <dbReference type="PIRSR" id="PIRSR016184-1"/>
    </source>
</evidence>